<dbReference type="AlphaFoldDB" id="A0AAV8WLZ8"/>
<evidence type="ECO:0000256" key="1">
    <source>
        <dbReference type="SAM" id="MobiDB-lite"/>
    </source>
</evidence>
<protein>
    <submittedName>
        <fullName evidence="2">Uncharacterized protein</fullName>
    </submittedName>
</protein>
<reference evidence="2" key="1">
    <citation type="journal article" date="2023" name="Insect Mol. Biol.">
        <title>Genome sequencing provides insights into the evolution of gene families encoding plant cell wall-degrading enzymes in longhorned beetles.</title>
        <authorList>
            <person name="Shin N.R."/>
            <person name="Okamura Y."/>
            <person name="Kirsch R."/>
            <person name="Pauchet Y."/>
        </authorList>
    </citation>
    <scope>NUCLEOTIDE SEQUENCE</scope>
    <source>
        <strain evidence="2">RBIC_L_NR</strain>
    </source>
</reference>
<feature type="compositionally biased region" description="Polar residues" evidence="1">
    <location>
        <begin position="118"/>
        <end position="131"/>
    </location>
</feature>
<keyword evidence="3" id="KW-1185">Reference proteome</keyword>
<comment type="caution">
    <text evidence="2">The sequence shown here is derived from an EMBL/GenBank/DDBJ whole genome shotgun (WGS) entry which is preliminary data.</text>
</comment>
<organism evidence="2 3">
    <name type="scientific">Rhamnusium bicolor</name>
    <dbReference type="NCBI Taxonomy" id="1586634"/>
    <lineage>
        <taxon>Eukaryota</taxon>
        <taxon>Metazoa</taxon>
        <taxon>Ecdysozoa</taxon>
        <taxon>Arthropoda</taxon>
        <taxon>Hexapoda</taxon>
        <taxon>Insecta</taxon>
        <taxon>Pterygota</taxon>
        <taxon>Neoptera</taxon>
        <taxon>Endopterygota</taxon>
        <taxon>Coleoptera</taxon>
        <taxon>Polyphaga</taxon>
        <taxon>Cucujiformia</taxon>
        <taxon>Chrysomeloidea</taxon>
        <taxon>Cerambycidae</taxon>
        <taxon>Lepturinae</taxon>
        <taxon>Rhagiini</taxon>
        <taxon>Rhamnusium</taxon>
    </lineage>
</organism>
<sequence>MFKRPIRTRLNLIRRDIKIHQDGYTNVPNNRPRVFNSGDLVQVRCYTNKSCKWKYGVVSSRKRTLHYDVMIDGIGRTQHVDQIRHTAVQELHIPQIGIFNSDDNIVQDKEELPIDGSHNVTNGDGISNIQPVESKIQPAQPVEEPTTSRRLVSRKEVIPLRRSLRIRKPP</sequence>
<dbReference type="Proteomes" id="UP001162156">
    <property type="component" value="Unassembled WGS sequence"/>
</dbReference>
<proteinExistence type="predicted"/>
<accession>A0AAV8WLZ8</accession>
<evidence type="ECO:0000313" key="3">
    <source>
        <dbReference type="Proteomes" id="UP001162156"/>
    </source>
</evidence>
<gene>
    <name evidence="2" type="ORF">NQ314_019958</name>
</gene>
<evidence type="ECO:0000313" key="2">
    <source>
        <dbReference type="EMBL" id="KAJ8927563.1"/>
    </source>
</evidence>
<dbReference type="EMBL" id="JANEYF010005599">
    <property type="protein sequence ID" value="KAJ8927563.1"/>
    <property type="molecule type" value="Genomic_DNA"/>
</dbReference>
<name>A0AAV8WLZ8_9CUCU</name>
<feature type="region of interest" description="Disordered" evidence="1">
    <location>
        <begin position="115"/>
        <end position="154"/>
    </location>
</feature>